<gene>
    <name evidence="1" type="ORF">BHD05_05060</name>
</gene>
<reference evidence="1 2" key="1">
    <citation type="submission" date="2016-09" db="EMBL/GenBank/DDBJ databases">
        <title>Complete genome sequence of microbes from the polar regions.</title>
        <authorList>
            <person name="Liao L."/>
            <person name="Chen B."/>
        </authorList>
    </citation>
    <scope>NUCLEOTIDE SEQUENCE [LARGE SCALE GENOMIC DNA]</scope>
    <source>
        <strain evidence="1 2">ZS314</strain>
    </source>
</reference>
<evidence type="ECO:0000313" key="2">
    <source>
        <dbReference type="Proteomes" id="UP000464507"/>
    </source>
</evidence>
<proteinExistence type="predicted"/>
<dbReference type="KEGG" id="mant:BHD05_05060"/>
<dbReference type="OrthoDB" id="5116543at2"/>
<dbReference type="EMBL" id="CP017146">
    <property type="protein sequence ID" value="QHO69112.1"/>
    <property type="molecule type" value="Genomic_DNA"/>
</dbReference>
<dbReference type="PROSITE" id="PS51257">
    <property type="entry name" value="PROKAR_LIPOPROTEIN"/>
    <property type="match status" value="1"/>
</dbReference>
<dbReference type="RefSeq" id="WP_161885473.1">
    <property type="nucleotide sequence ID" value="NZ_CP017146.1"/>
</dbReference>
<keyword evidence="2" id="KW-1185">Reference proteome</keyword>
<evidence type="ECO:0000313" key="1">
    <source>
        <dbReference type="EMBL" id="QHO69112.1"/>
    </source>
</evidence>
<dbReference type="AlphaFoldDB" id="A0A7L5AGK0"/>
<organism evidence="1 2">
    <name type="scientific">Marisediminicola antarctica</name>
    <dbReference type="NCBI Taxonomy" id="674079"/>
    <lineage>
        <taxon>Bacteria</taxon>
        <taxon>Bacillati</taxon>
        <taxon>Actinomycetota</taxon>
        <taxon>Actinomycetes</taxon>
        <taxon>Micrococcales</taxon>
        <taxon>Microbacteriaceae</taxon>
        <taxon>Marisediminicola</taxon>
    </lineage>
</organism>
<accession>A0A7L5AGK0</accession>
<protein>
    <submittedName>
        <fullName evidence="1">Uncharacterized protein</fullName>
    </submittedName>
</protein>
<name>A0A7L5AGK0_9MICO</name>
<sequence>MRTLLMAPAFAAALLALSGCTIVEQFLPSQTESRFQDFTAFQGGAGEEFTSLAWVPSDSILLATKDSDHDQRRMLKFESETGVTDAGCVPGLLAGEAPFETVWWPSGEALTGVICDGTWRVFAVADTWYAWTQ</sequence>
<dbReference type="Proteomes" id="UP000464507">
    <property type="component" value="Chromosome"/>
</dbReference>